<feature type="non-terminal residue" evidence="2">
    <location>
        <position position="145"/>
    </location>
</feature>
<dbReference type="PANTHER" id="PTHR32182">
    <property type="entry name" value="DNA REPLICATION AND REPAIR PROTEIN RECF"/>
    <property type="match status" value="1"/>
</dbReference>
<name>A0A381XUZ5_9ZZZZ</name>
<dbReference type="AlphaFoldDB" id="A0A381XUZ5"/>
<accession>A0A381XUZ5</accession>
<sequence>MGYFKKIILKNFRNFKIYESEFSKNCNIFYGKNGSGKTNILESISLFGKGKGLRNDHIKNMIKVSEKKFINTCEFLSFSQAYKIQVVSEKYQNRYIKKISFNEDVNKETLEYLNSLITFIIFLPDMERLFLTNPSYRRNFIDRFI</sequence>
<dbReference type="GO" id="GO:0000731">
    <property type="term" value="P:DNA synthesis involved in DNA repair"/>
    <property type="evidence" value="ECO:0007669"/>
    <property type="project" value="TreeGrafter"/>
</dbReference>
<dbReference type="PANTHER" id="PTHR32182:SF0">
    <property type="entry name" value="DNA REPLICATION AND REPAIR PROTEIN RECF"/>
    <property type="match status" value="1"/>
</dbReference>
<feature type="domain" description="RecF/RecN/SMC N-terminal" evidence="1">
    <location>
        <begin position="4"/>
        <end position="84"/>
    </location>
</feature>
<evidence type="ECO:0000259" key="1">
    <source>
        <dbReference type="Pfam" id="PF02463"/>
    </source>
</evidence>
<dbReference type="InterPro" id="IPR003395">
    <property type="entry name" value="RecF/RecN/SMC_N"/>
</dbReference>
<organism evidence="2">
    <name type="scientific">marine metagenome</name>
    <dbReference type="NCBI Taxonomy" id="408172"/>
    <lineage>
        <taxon>unclassified sequences</taxon>
        <taxon>metagenomes</taxon>
        <taxon>ecological metagenomes</taxon>
    </lineage>
</organism>
<dbReference type="SUPFAM" id="SSF52540">
    <property type="entry name" value="P-loop containing nucleoside triphosphate hydrolases"/>
    <property type="match status" value="1"/>
</dbReference>
<dbReference type="InterPro" id="IPR042174">
    <property type="entry name" value="RecF_2"/>
</dbReference>
<reference evidence="2" key="1">
    <citation type="submission" date="2018-05" db="EMBL/GenBank/DDBJ databases">
        <authorList>
            <person name="Lanie J.A."/>
            <person name="Ng W.-L."/>
            <person name="Kazmierczak K.M."/>
            <person name="Andrzejewski T.M."/>
            <person name="Davidsen T.M."/>
            <person name="Wayne K.J."/>
            <person name="Tettelin H."/>
            <person name="Glass J.I."/>
            <person name="Rusch D."/>
            <person name="Podicherti R."/>
            <person name="Tsui H.-C.T."/>
            <person name="Winkler M.E."/>
        </authorList>
    </citation>
    <scope>NUCLEOTIDE SEQUENCE</scope>
</reference>
<protein>
    <recommendedName>
        <fullName evidence="1">RecF/RecN/SMC N-terminal domain-containing protein</fullName>
    </recommendedName>
</protein>
<gene>
    <name evidence="2" type="ORF">METZ01_LOCUS120907</name>
</gene>
<dbReference type="EMBL" id="UINC01016327">
    <property type="protein sequence ID" value="SVA68053.1"/>
    <property type="molecule type" value="Genomic_DNA"/>
</dbReference>
<dbReference type="Gene3D" id="1.20.1050.90">
    <property type="entry name" value="RecF/RecN/SMC, N-terminal domain"/>
    <property type="match status" value="1"/>
</dbReference>
<dbReference type="InterPro" id="IPR027417">
    <property type="entry name" value="P-loop_NTPase"/>
</dbReference>
<dbReference type="Gene3D" id="3.40.50.300">
    <property type="entry name" value="P-loop containing nucleotide triphosphate hydrolases"/>
    <property type="match status" value="1"/>
</dbReference>
<proteinExistence type="predicted"/>
<dbReference type="Pfam" id="PF02463">
    <property type="entry name" value="SMC_N"/>
    <property type="match status" value="1"/>
</dbReference>
<evidence type="ECO:0000313" key="2">
    <source>
        <dbReference type="EMBL" id="SVA68053.1"/>
    </source>
</evidence>
<dbReference type="GO" id="GO:0006302">
    <property type="term" value="P:double-strand break repair"/>
    <property type="evidence" value="ECO:0007669"/>
    <property type="project" value="TreeGrafter"/>
</dbReference>